<dbReference type="AlphaFoldDB" id="A0A382YBI5"/>
<feature type="non-terminal residue" evidence="3">
    <location>
        <position position="203"/>
    </location>
</feature>
<dbReference type="EMBL" id="UINC01174210">
    <property type="protein sequence ID" value="SVD80221.1"/>
    <property type="molecule type" value="Genomic_DNA"/>
</dbReference>
<protein>
    <recommendedName>
        <fullName evidence="2">TonB-dependent receptor plug domain-containing protein</fullName>
    </recommendedName>
</protein>
<dbReference type="GO" id="GO:0044718">
    <property type="term" value="P:siderophore transmembrane transport"/>
    <property type="evidence" value="ECO:0007669"/>
    <property type="project" value="TreeGrafter"/>
</dbReference>
<dbReference type="SUPFAM" id="SSF56935">
    <property type="entry name" value="Porins"/>
    <property type="match status" value="1"/>
</dbReference>
<dbReference type="Pfam" id="PF13715">
    <property type="entry name" value="CarbopepD_reg_2"/>
    <property type="match status" value="1"/>
</dbReference>
<feature type="domain" description="TonB-dependent receptor plug" evidence="2">
    <location>
        <begin position="116"/>
        <end position="203"/>
    </location>
</feature>
<feature type="non-terminal residue" evidence="3">
    <location>
        <position position="1"/>
    </location>
</feature>
<dbReference type="PROSITE" id="PS52016">
    <property type="entry name" value="TONB_DEPENDENT_REC_3"/>
    <property type="match status" value="1"/>
</dbReference>
<dbReference type="PANTHER" id="PTHR30069">
    <property type="entry name" value="TONB-DEPENDENT OUTER MEMBRANE RECEPTOR"/>
    <property type="match status" value="1"/>
</dbReference>
<evidence type="ECO:0000259" key="2">
    <source>
        <dbReference type="Pfam" id="PF07715"/>
    </source>
</evidence>
<dbReference type="GO" id="GO:0015344">
    <property type="term" value="F:siderophore uptake transmembrane transporter activity"/>
    <property type="evidence" value="ECO:0007669"/>
    <property type="project" value="TreeGrafter"/>
</dbReference>
<dbReference type="Pfam" id="PF07715">
    <property type="entry name" value="Plug"/>
    <property type="match status" value="1"/>
</dbReference>
<dbReference type="InterPro" id="IPR037066">
    <property type="entry name" value="Plug_dom_sf"/>
</dbReference>
<reference evidence="3" key="1">
    <citation type="submission" date="2018-05" db="EMBL/GenBank/DDBJ databases">
        <authorList>
            <person name="Lanie J.A."/>
            <person name="Ng W.-L."/>
            <person name="Kazmierczak K.M."/>
            <person name="Andrzejewski T.M."/>
            <person name="Davidsen T.M."/>
            <person name="Wayne K.J."/>
            <person name="Tettelin H."/>
            <person name="Glass J.I."/>
            <person name="Rusch D."/>
            <person name="Podicherti R."/>
            <person name="Tsui H.-C.T."/>
            <person name="Winkler M.E."/>
        </authorList>
    </citation>
    <scope>NUCLEOTIDE SEQUENCE</scope>
</reference>
<name>A0A382YBI5_9ZZZZ</name>
<dbReference type="InterPro" id="IPR012910">
    <property type="entry name" value="Plug_dom"/>
</dbReference>
<evidence type="ECO:0000313" key="3">
    <source>
        <dbReference type="EMBL" id="SVD80221.1"/>
    </source>
</evidence>
<evidence type="ECO:0000256" key="1">
    <source>
        <dbReference type="ARBA" id="ARBA00022729"/>
    </source>
</evidence>
<dbReference type="Gene3D" id="2.60.40.1120">
    <property type="entry name" value="Carboxypeptidase-like, regulatory domain"/>
    <property type="match status" value="1"/>
</dbReference>
<dbReference type="SUPFAM" id="SSF49464">
    <property type="entry name" value="Carboxypeptidase regulatory domain-like"/>
    <property type="match status" value="1"/>
</dbReference>
<keyword evidence="1" id="KW-0732">Signal</keyword>
<dbReference type="InterPro" id="IPR008969">
    <property type="entry name" value="CarboxyPept-like_regulatory"/>
</dbReference>
<sequence length="203" mass="21892">VVLWTCLSLLPIQVASADENLLQGVVVDAASGQRMAGANVQILGTVLATISDLQGEFIVARVPPGLHQIRISMIGYREHLVDVDLPHSGQIRVALVKASISLNPVVVTADRRAIPLEESSTSVTVLGEAHISDRTNLRLDEALEMVPGVYFMEDDINIRGATGYRANTGNRVMLLLDGVPLITSDTGGISWDIIPLHEVERVE</sequence>
<organism evidence="3">
    <name type="scientific">marine metagenome</name>
    <dbReference type="NCBI Taxonomy" id="408172"/>
    <lineage>
        <taxon>unclassified sequences</taxon>
        <taxon>metagenomes</taxon>
        <taxon>ecological metagenomes</taxon>
    </lineage>
</organism>
<dbReference type="Gene3D" id="2.170.130.10">
    <property type="entry name" value="TonB-dependent receptor, plug domain"/>
    <property type="match status" value="1"/>
</dbReference>
<dbReference type="InterPro" id="IPR039426">
    <property type="entry name" value="TonB-dep_rcpt-like"/>
</dbReference>
<dbReference type="PANTHER" id="PTHR30069:SF29">
    <property type="entry name" value="HEMOGLOBIN AND HEMOGLOBIN-HAPTOGLOBIN-BINDING PROTEIN 1-RELATED"/>
    <property type="match status" value="1"/>
</dbReference>
<gene>
    <name evidence="3" type="ORF">METZ01_LOCUS433075</name>
</gene>
<proteinExistence type="predicted"/>
<accession>A0A382YBI5</accession>